<gene>
    <name evidence="1" type="ORF">BC6307_23895</name>
</gene>
<keyword evidence="2" id="KW-1185">Reference proteome</keyword>
<dbReference type="InterPro" id="IPR019667">
    <property type="entry name" value="Uncharacterised_YbaK"/>
</dbReference>
<reference evidence="1 2" key="1">
    <citation type="submission" date="2016-12" db="EMBL/GenBank/DDBJ databases">
        <title>The whole genome sequencing and assembly of Bacillus cohnii DSM 6307T strain.</title>
        <authorList>
            <person name="Lee Y.-J."/>
            <person name="Yi H."/>
            <person name="Bahn Y.-S."/>
            <person name="Kim J.F."/>
            <person name="Lee D.-W."/>
        </authorList>
    </citation>
    <scope>NUCLEOTIDE SEQUENCE [LARGE SCALE GENOMIC DNA]</scope>
    <source>
        <strain evidence="1 2">DSM 6307</strain>
    </source>
</reference>
<proteinExistence type="predicted"/>
<accession>A0A223KXD7</accession>
<dbReference type="AlphaFoldDB" id="A0A223KXD7"/>
<dbReference type="STRING" id="1314751.GCA_001591425_01487"/>
<organism evidence="1 2">
    <name type="scientific">Sutcliffiella cohnii</name>
    <dbReference type="NCBI Taxonomy" id="33932"/>
    <lineage>
        <taxon>Bacteria</taxon>
        <taxon>Bacillati</taxon>
        <taxon>Bacillota</taxon>
        <taxon>Bacilli</taxon>
        <taxon>Bacillales</taxon>
        <taxon>Bacillaceae</taxon>
        <taxon>Sutcliffiella</taxon>
    </lineage>
</organism>
<evidence type="ECO:0000313" key="2">
    <source>
        <dbReference type="Proteomes" id="UP000215224"/>
    </source>
</evidence>
<dbReference type="Pfam" id="PF10730">
    <property type="entry name" value="DUF2521"/>
    <property type="match status" value="1"/>
</dbReference>
<evidence type="ECO:0000313" key="1">
    <source>
        <dbReference type="EMBL" id="AST94083.1"/>
    </source>
</evidence>
<dbReference type="RefSeq" id="WP_066414133.1">
    <property type="nucleotide sequence ID" value="NZ_CP018866.1"/>
</dbReference>
<evidence type="ECO:0008006" key="3">
    <source>
        <dbReference type="Google" id="ProtNLM"/>
    </source>
</evidence>
<dbReference type="Proteomes" id="UP000215224">
    <property type="component" value="Chromosome"/>
</dbReference>
<protein>
    <recommendedName>
        <fullName evidence="3">DUF2521 domain-containing protein</fullName>
    </recommendedName>
</protein>
<name>A0A223KXD7_9BACI</name>
<dbReference type="KEGG" id="bcoh:BC6307_23895"/>
<dbReference type="EMBL" id="CP018866">
    <property type="protein sequence ID" value="AST94083.1"/>
    <property type="molecule type" value="Genomic_DNA"/>
</dbReference>
<sequence length="147" mass="18060">MNVVTTFKEKRREKQQKYERKMLREISVELLRNKVREFFGPQLKMNGRPIEAVEEGCLDVAIEAYLLGASYGKFGYQGENEEKVRTRCYREEKYLIDTLYDYFLYWGVFCESDMECESFYYKCESFILYWWRDGFEKSIKRYRMRLH</sequence>